<evidence type="ECO:0000256" key="1">
    <source>
        <dbReference type="SAM" id="Phobius"/>
    </source>
</evidence>
<gene>
    <name evidence="2" type="ORF">HLH48_14895</name>
</gene>
<sequence>MFHIGAAGPKRPLLNGSWHAIALRHDDPAWIDARDRMMVGLICCGLLCAFLIDMAILYFSMFRP</sequence>
<feature type="transmembrane region" description="Helical" evidence="1">
    <location>
        <begin position="37"/>
        <end position="59"/>
    </location>
</feature>
<reference evidence="2 3" key="1">
    <citation type="submission" date="2020-04" db="EMBL/GenBank/DDBJ databases">
        <title>Description of novel Gluconacetobacter.</title>
        <authorList>
            <person name="Sombolestani A."/>
        </authorList>
    </citation>
    <scope>NUCLEOTIDE SEQUENCE [LARGE SCALE GENOMIC DNA]</scope>
    <source>
        <strain evidence="2 3">LMG 19747</strain>
    </source>
</reference>
<dbReference type="EMBL" id="JABEQJ010000020">
    <property type="protein sequence ID" value="MBB2161442.1"/>
    <property type="molecule type" value="Genomic_DNA"/>
</dbReference>
<evidence type="ECO:0000313" key="2">
    <source>
        <dbReference type="EMBL" id="MBB2161442.1"/>
    </source>
</evidence>
<protein>
    <submittedName>
        <fullName evidence="2">Uncharacterized protein</fullName>
    </submittedName>
</protein>
<dbReference type="AlphaFoldDB" id="A0A7W4NPA8"/>
<keyword evidence="1" id="KW-1133">Transmembrane helix</keyword>
<dbReference type="Proteomes" id="UP000589085">
    <property type="component" value="Unassembled WGS sequence"/>
</dbReference>
<evidence type="ECO:0000313" key="3">
    <source>
        <dbReference type="Proteomes" id="UP000589085"/>
    </source>
</evidence>
<proteinExistence type="predicted"/>
<name>A0A7W4NPA8_9PROT</name>
<keyword evidence="1" id="KW-0472">Membrane</keyword>
<keyword evidence="1" id="KW-0812">Transmembrane</keyword>
<comment type="caution">
    <text evidence="2">The sequence shown here is derived from an EMBL/GenBank/DDBJ whole genome shotgun (WGS) entry which is preliminary data.</text>
</comment>
<accession>A0A7W4NPA8</accession>
<organism evidence="2 3">
    <name type="scientific">Gluconacetobacter sacchari</name>
    <dbReference type="NCBI Taxonomy" id="92759"/>
    <lineage>
        <taxon>Bacteria</taxon>
        <taxon>Pseudomonadati</taxon>
        <taxon>Pseudomonadota</taxon>
        <taxon>Alphaproteobacteria</taxon>
        <taxon>Acetobacterales</taxon>
        <taxon>Acetobacteraceae</taxon>
        <taxon>Gluconacetobacter</taxon>
    </lineage>
</organism>